<dbReference type="CDD" id="cd07435">
    <property type="entry name" value="PHP_PolIIIA_POLC"/>
    <property type="match status" value="1"/>
</dbReference>
<evidence type="ECO:0000256" key="14">
    <source>
        <dbReference type="SAM" id="MobiDB-lite"/>
    </source>
</evidence>
<dbReference type="InterPro" id="IPR012340">
    <property type="entry name" value="NA-bd_OB-fold"/>
</dbReference>
<dbReference type="NCBIfam" id="TIGR01405">
    <property type="entry name" value="polC_Gram_pos"/>
    <property type="match status" value="1"/>
</dbReference>
<keyword evidence="8 13" id="KW-0378">Hydrolase</keyword>
<comment type="function">
    <text evidence="1 13">Required for replicative DNA synthesis. This DNA polymerase also exhibits 3' to 5' exonuclease activity.</text>
</comment>
<dbReference type="InterPro" id="IPR004013">
    <property type="entry name" value="PHP_dom"/>
</dbReference>
<keyword evidence="10 13" id="KW-0239">DNA-directed DNA polymerase</keyword>
<keyword evidence="18" id="KW-1185">Reference proteome</keyword>
<dbReference type="SUPFAM" id="SSF53098">
    <property type="entry name" value="Ribonuclease H-like"/>
    <property type="match status" value="1"/>
</dbReference>
<dbReference type="Gene3D" id="1.10.150.700">
    <property type="entry name" value="PolC, middle finger domain"/>
    <property type="match status" value="1"/>
</dbReference>
<evidence type="ECO:0000313" key="17">
    <source>
        <dbReference type="EMBL" id="SHH75914.1"/>
    </source>
</evidence>
<evidence type="ECO:0000256" key="13">
    <source>
        <dbReference type="HAMAP-Rule" id="MF_00356"/>
    </source>
</evidence>
<dbReference type="HAMAP" id="MF_00356">
    <property type="entry name" value="DNApol_PolC"/>
    <property type="match status" value="1"/>
</dbReference>
<sequence>MSGQNHIPFFEMFSCCRDTLSGTLENSFVVSATVDKTKLAMKLTLLLPQPIAPIDIAMIEQGIKAEFGLNAVSVLPVYPRSAESDRRAERRADRKPSENPVIYGREARGSITPMDKVTLELGKVTVRGEVFDAQPREITKRNAWVMNFDITDYTGSVHVSKFMTEENAGDIIAKIKKGMVLTVSGNLGFNRFDGELTLEPTGIVRAEKEPRLDTAEEKRVELHLHTKMSAMDAVTDTGDVVRRAIEWGHPAIAITDHGVVQSFPDAMKAAGDKIKVLYGVEGYYINDVDDKLAVFGDCAGGFEDEIVVFDIETTGLKSQSDTITEIGAVVMKDGKEIDRFQTFADPGMHIPPNITQLTGITDADVKGAPSQEEAVRAFLGFAGGRTLCAHNASFDIGFIYEACGRYGIDFEPRYIDTLAAARALLPDLKSHRLNTLADFFSLPEFNHHRASDDAVTAGLVLMKLFERLRKNGVTDIADINGFITRSRAGVKKGRFKPKHIILLARTQAGVKNMYKLITKSHLDHFNRYPIIPKSELQALREGILIGSACEAGEVFNAVVEGHSRLEQRRLADFYDYLEIQPISNNNFMLFGEHPKAKNTEDLRNFNRRIIELGRELQKPVVATCDVHFMDPHEEIYRHILLTSKGFEDADRALPLYFRSTDEMLEEFAYLGKETAYEVVVKNTRAIAELCDVVRPLPPAKTLYAPKIENSAEDLKKLVYDRMHELYGPEPPELVTKRVETELNDILMRHYDVIYMSAQKLVADSLAHGYLVGSRGSVGSSIVAYMSGITEVNALPAHYRCKKCGHSDFQAGKGYGCGADMPDDNCPVCGELYFKDGFDIPFETFLGFGGDKVPDIDLNFSGEYQANAHKYTNELFGSDHVFRAGTIGTVAEKTAFGYVKKYLESVGRKVPRAEENRLAQGCVGVKRTTGQHPGGLVVIPQDMEITDFCPAQHPADDSDTGIVTTHFEYHCMEDNLLKLDELGHDDPTMIRMLEDLTGVNAKEIPLDDPDTMAIFKSPEPLRLARGDEIIGETGSIGIPEFGTGFTRQMLNDTQPDKFDTLVRLSGFSHGTDVWLGNAKDIILSGTATISETIGCRDDIMLYLISKGMEEKAAFKIMESVRKGRGLPEGAEEKMAAAGVPEWYITSCKKIKYLFPKAHAVAYVTMAFRIAWFKVHEPLAFYSAYFYRRSQKDGFDAESMTRGIDVVLAKIREIRNNPGATAKEEDLLTTLEACYEFYMRGFEFAEIDLYESDAVRFKVTPDGLLRPPFVAISGLGETAARDIVANRDGRQFISIEEFSMSCPKVSKTHIEQMKNLGALAAMPETSQLTLF</sequence>
<organism evidence="17 18">
    <name type="scientific">Sporobacter termitidis DSM 10068</name>
    <dbReference type="NCBI Taxonomy" id="1123282"/>
    <lineage>
        <taxon>Bacteria</taxon>
        <taxon>Bacillati</taxon>
        <taxon>Bacillota</taxon>
        <taxon>Clostridia</taxon>
        <taxon>Eubacteriales</taxon>
        <taxon>Oscillospiraceae</taxon>
        <taxon>Sporobacter</taxon>
    </lineage>
</organism>
<dbReference type="InterPro" id="IPR006308">
    <property type="entry name" value="Pol_III_a_PolC-type_gram_pos"/>
</dbReference>
<dbReference type="EC" id="2.7.7.7" evidence="13"/>
<dbReference type="NCBIfam" id="NF001688">
    <property type="entry name" value="PRK00448.1"/>
    <property type="match status" value="1"/>
</dbReference>
<dbReference type="PANTHER" id="PTHR32294">
    <property type="entry name" value="DNA POLYMERASE III SUBUNIT ALPHA"/>
    <property type="match status" value="1"/>
</dbReference>
<evidence type="ECO:0000256" key="3">
    <source>
        <dbReference type="ARBA" id="ARBA00022490"/>
    </source>
</evidence>
<dbReference type="FunFam" id="3.30.420.10:FF:000045">
    <property type="entry name" value="3'-5' exonuclease DinG"/>
    <property type="match status" value="1"/>
</dbReference>
<dbReference type="InterPro" id="IPR044923">
    <property type="entry name" value="PolC_middle_finger_sf"/>
</dbReference>
<comment type="catalytic activity">
    <reaction evidence="12 13">
        <text>DNA(n) + a 2'-deoxyribonucleoside 5'-triphosphate = DNA(n+1) + diphosphate</text>
        <dbReference type="Rhea" id="RHEA:22508"/>
        <dbReference type="Rhea" id="RHEA-COMP:17339"/>
        <dbReference type="Rhea" id="RHEA-COMP:17340"/>
        <dbReference type="ChEBI" id="CHEBI:33019"/>
        <dbReference type="ChEBI" id="CHEBI:61560"/>
        <dbReference type="ChEBI" id="CHEBI:173112"/>
        <dbReference type="EC" id="2.7.7.7"/>
    </reaction>
</comment>
<dbReference type="InterPro" id="IPR012337">
    <property type="entry name" value="RNaseH-like_sf"/>
</dbReference>
<dbReference type="InterPro" id="IPR013520">
    <property type="entry name" value="Ribonucl_H"/>
</dbReference>
<evidence type="ECO:0000256" key="9">
    <source>
        <dbReference type="ARBA" id="ARBA00022839"/>
    </source>
</evidence>
<dbReference type="Gene3D" id="3.20.20.140">
    <property type="entry name" value="Metal-dependent hydrolases"/>
    <property type="match status" value="2"/>
</dbReference>
<evidence type="ECO:0000256" key="8">
    <source>
        <dbReference type="ARBA" id="ARBA00022801"/>
    </source>
</evidence>
<dbReference type="CDD" id="cd06127">
    <property type="entry name" value="DEDDh"/>
    <property type="match status" value="1"/>
</dbReference>
<evidence type="ECO:0000256" key="1">
    <source>
        <dbReference type="ARBA" id="ARBA00003452"/>
    </source>
</evidence>
<evidence type="ECO:0000256" key="7">
    <source>
        <dbReference type="ARBA" id="ARBA00022722"/>
    </source>
</evidence>
<protein>
    <recommendedName>
        <fullName evidence="13">DNA polymerase III PolC-type</fullName>
        <shortName evidence="13">PolIII</shortName>
        <ecNumber evidence="13">2.7.7.7</ecNumber>
    </recommendedName>
</protein>
<feature type="domain" description="Polymerase/histidinol phosphatase N-terminal" evidence="16">
    <location>
        <begin position="220"/>
        <end position="286"/>
    </location>
</feature>
<comment type="similarity">
    <text evidence="13">Belongs to the DNA polymerase type-C family. PolC subfamily.</text>
</comment>
<dbReference type="GO" id="GO:0003677">
    <property type="term" value="F:DNA binding"/>
    <property type="evidence" value="ECO:0007669"/>
    <property type="project" value="UniProtKB-UniRule"/>
</dbReference>
<dbReference type="InterPro" id="IPR003141">
    <property type="entry name" value="Pol/His_phosphatase_N"/>
</dbReference>
<dbReference type="InterPro" id="IPR004365">
    <property type="entry name" value="NA-bd_OB_tRNA"/>
</dbReference>
<gene>
    <name evidence="13" type="primary">polC</name>
    <name evidence="17" type="ORF">SAMN02745823_00885</name>
</gene>
<evidence type="ECO:0000256" key="10">
    <source>
        <dbReference type="ARBA" id="ARBA00022932"/>
    </source>
</evidence>
<dbReference type="Pfam" id="PF07733">
    <property type="entry name" value="DNA_pol3_alpha"/>
    <property type="match status" value="2"/>
</dbReference>
<dbReference type="Pfam" id="PF02811">
    <property type="entry name" value="PHP"/>
    <property type="match status" value="1"/>
</dbReference>
<evidence type="ECO:0000256" key="12">
    <source>
        <dbReference type="ARBA" id="ARBA00049244"/>
    </source>
</evidence>
<keyword evidence="6 13" id="KW-0235">DNA replication</keyword>
<accession>A0A1M5VLI4</accession>
<dbReference type="Gene3D" id="3.30.420.10">
    <property type="entry name" value="Ribonuclease H-like superfamily/Ribonuclease H"/>
    <property type="match status" value="1"/>
</dbReference>
<comment type="function">
    <text evidence="11">DNA polymerase III is a complex, multichain enzyme responsible for most of the replicative synthesis in bacteria. This DNA polymerase also exhibits 3' to 5' exonuclease activity. The alpha chain is the DNA polymerase.</text>
</comment>
<dbReference type="Gene3D" id="3.30.1900.20">
    <property type="match status" value="2"/>
</dbReference>
<dbReference type="GO" id="GO:0005737">
    <property type="term" value="C:cytoplasm"/>
    <property type="evidence" value="ECO:0007669"/>
    <property type="project" value="UniProtKB-SubCell"/>
</dbReference>
<evidence type="ECO:0000259" key="15">
    <source>
        <dbReference type="SMART" id="SM00479"/>
    </source>
</evidence>
<dbReference type="InterPro" id="IPR029460">
    <property type="entry name" value="DNAPol_HHH"/>
</dbReference>
<evidence type="ECO:0000256" key="11">
    <source>
        <dbReference type="ARBA" id="ARBA00025611"/>
    </source>
</evidence>
<dbReference type="GO" id="GO:0003887">
    <property type="term" value="F:DNA-directed DNA polymerase activity"/>
    <property type="evidence" value="ECO:0007669"/>
    <property type="project" value="UniProtKB-UniRule"/>
</dbReference>
<evidence type="ECO:0000256" key="4">
    <source>
        <dbReference type="ARBA" id="ARBA00022679"/>
    </source>
</evidence>
<dbReference type="CDD" id="cd04484">
    <property type="entry name" value="polC_OBF"/>
    <property type="match status" value="1"/>
</dbReference>
<dbReference type="Pfam" id="PF01336">
    <property type="entry name" value="tRNA_anti-codon"/>
    <property type="match status" value="1"/>
</dbReference>
<dbReference type="RefSeq" id="WP_242941151.1">
    <property type="nucleotide sequence ID" value="NZ_FQXV01000002.1"/>
</dbReference>
<feature type="region of interest" description="Disordered" evidence="14">
    <location>
        <begin position="83"/>
        <end position="105"/>
    </location>
</feature>
<dbReference type="InterPro" id="IPR011708">
    <property type="entry name" value="DNA_pol3_alpha_NTPase_dom"/>
</dbReference>
<dbReference type="PANTHER" id="PTHR32294:SF5">
    <property type="entry name" value="DNA POLYMERASE III POLC-TYPE"/>
    <property type="match status" value="1"/>
</dbReference>
<dbReference type="GO" id="GO:0006261">
    <property type="term" value="P:DNA-templated DNA replication"/>
    <property type="evidence" value="ECO:0007669"/>
    <property type="project" value="UniProtKB-UniRule"/>
</dbReference>
<dbReference type="Pfam" id="PF14579">
    <property type="entry name" value="HHH_6"/>
    <property type="match status" value="1"/>
</dbReference>
<dbReference type="Proteomes" id="UP000183995">
    <property type="component" value="Unassembled WGS sequence"/>
</dbReference>
<feature type="domain" description="Exonuclease" evidence="15">
    <location>
        <begin position="305"/>
        <end position="470"/>
    </location>
</feature>
<dbReference type="Gene3D" id="6.10.140.1510">
    <property type="match status" value="1"/>
</dbReference>
<dbReference type="InterPro" id="IPR004805">
    <property type="entry name" value="DnaE2/DnaE/PolC"/>
</dbReference>
<reference evidence="17 18" key="1">
    <citation type="submission" date="2016-11" db="EMBL/GenBank/DDBJ databases">
        <authorList>
            <person name="Jaros S."/>
            <person name="Januszkiewicz K."/>
            <person name="Wedrychowicz H."/>
        </authorList>
    </citation>
    <scope>NUCLEOTIDE SEQUENCE [LARGE SCALE GENOMIC DNA]</scope>
    <source>
        <strain evidence="17 18">DSM 10068</strain>
    </source>
</reference>
<evidence type="ECO:0000259" key="16">
    <source>
        <dbReference type="SMART" id="SM00481"/>
    </source>
</evidence>
<comment type="subcellular location">
    <subcellularLocation>
        <location evidence="2 13">Cytoplasm</location>
    </subcellularLocation>
</comment>
<dbReference type="STRING" id="1123282.SAMN02745823_00885"/>
<proteinExistence type="inferred from homology"/>
<dbReference type="NCBIfam" id="TIGR00573">
    <property type="entry name" value="dnaq"/>
    <property type="match status" value="1"/>
</dbReference>
<evidence type="ECO:0000256" key="6">
    <source>
        <dbReference type="ARBA" id="ARBA00022705"/>
    </source>
</evidence>
<evidence type="ECO:0000256" key="2">
    <source>
        <dbReference type="ARBA" id="ARBA00004496"/>
    </source>
</evidence>
<dbReference type="SMART" id="SM00481">
    <property type="entry name" value="POLIIIAc"/>
    <property type="match status" value="1"/>
</dbReference>
<keyword evidence="3 13" id="KW-0963">Cytoplasm</keyword>
<keyword evidence="4 13" id="KW-0808">Transferase</keyword>
<dbReference type="InterPro" id="IPR006054">
    <property type="entry name" value="DnaQ"/>
</dbReference>
<dbReference type="Pfam" id="PF17657">
    <property type="entry name" value="DNA_pol3_finger"/>
    <property type="match status" value="1"/>
</dbReference>
<dbReference type="SUPFAM" id="SSF50249">
    <property type="entry name" value="Nucleic acid-binding proteins"/>
    <property type="match status" value="1"/>
</dbReference>
<dbReference type="EMBL" id="FQXV01000002">
    <property type="protein sequence ID" value="SHH75914.1"/>
    <property type="molecule type" value="Genomic_DNA"/>
</dbReference>
<keyword evidence="5 13" id="KW-0548">Nucleotidyltransferase</keyword>
<keyword evidence="7 13" id="KW-0540">Nuclease</keyword>
<evidence type="ECO:0000313" key="18">
    <source>
        <dbReference type="Proteomes" id="UP000183995"/>
    </source>
</evidence>
<dbReference type="Gene3D" id="1.10.150.870">
    <property type="match status" value="1"/>
</dbReference>
<evidence type="ECO:0000256" key="5">
    <source>
        <dbReference type="ARBA" id="ARBA00022695"/>
    </source>
</evidence>
<dbReference type="InterPro" id="IPR036397">
    <property type="entry name" value="RNaseH_sf"/>
</dbReference>
<dbReference type="Gene3D" id="2.40.50.140">
    <property type="entry name" value="Nucleic acid-binding proteins"/>
    <property type="match status" value="1"/>
</dbReference>
<dbReference type="InterPro" id="IPR040982">
    <property type="entry name" value="DNA_pol3_finger"/>
</dbReference>
<dbReference type="GO" id="GO:0008408">
    <property type="term" value="F:3'-5' exonuclease activity"/>
    <property type="evidence" value="ECO:0007669"/>
    <property type="project" value="UniProtKB-UniRule"/>
</dbReference>
<dbReference type="Pfam" id="PF00929">
    <property type="entry name" value="RNase_T"/>
    <property type="match status" value="1"/>
</dbReference>
<feature type="compositionally biased region" description="Basic and acidic residues" evidence="14">
    <location>
        <begin position="83"/>
        <end position="97"/>
    </location>
</feature>
<keyword evidence="9 13" id="KW-0269">Exonuclease</keyword>
<name>A0A1M5VLI4_9FIRM</name>
<dbReference type="SMART" id="SM00479">
    <property type="entry name" value="EXOIII"/>
    <property type="match status" value="1"/>
</dbReference>